<evidence type="ECO:0000256" key="6">
    <source>
        <dbReference type="SAM" id="MobiDB-lite"/>
    </source>
</evidence>
<dbReference type="CDD" id="cd10017">
    <property type="entry name" value="B3_DNA"/>
    <property type="match status" value="1"/>
</dbReference>
<evidence type="ECO:0000256" key="5">
    <source>
        <dbReference type="ARBA" id="ARBA00023242"/>
    </source>
</evidence>
<feature type="domain" description="TF-B3" evidence="7">
    <location>
        <begin position="54"/>
        <end position="152"/>
    </location>
</feature>
<feature type="region of interest" description="Disordered" evidence="6">
    <location>
        <begin position="13"/>
        <end position="35"/>
    </location>
</feature>
<comment type="subcellular location">
    <subcellularLocation>
        <location evidence="1">Nucleus</location>
    </subcellularLocation>
</comment>
<dbReference type="SMART" id="SM01019">
    <property type="entry name" value="B3"/>
    <property type="match status" value="1"/>
</dbReference>
<evidence type="ECO:0000259" key="7">
    <source>
        <dbReference type="PROSITE" id="PS50863"/>
    </source>
</evidence>
<dbReference type="PANTHER" id="PTHR31391:SF64">
    <property type="entry name" value="B3 DOMAIN-CONTAINING PROTEIN OS06G0112300"/>
    <property type="match status" value="1"/>
</dbReference>
<evidence type="ECO:0000313" key="9">
    <source>
        <dbReference type="Proteomes" id="UP000243975"/>
    </source>
</evidence>
<accession>A0A103XIK2</accession>
<gene>
    <name evidence="8" type="ORF">Ccrd_006551</name>
</gene>
<feature type="compositionally biased region" description="Basic and acidic residues" evidence="6">
    <location>
        <begin position="20"/>
        <end position="31"/>
    </location>
</feature>
<evidence type="ECO:0000256" key="3">
    <source>
        <dbReference type="ARBA" id="ARBA00023125"/>
    </source>
</evidence>
<dbReference type="PANTHER" id="PTHR31391">
    <property type="entry name" value="B3 DOMAIN-CONTAINING PROTEIN OS11G0197600-RELATED"/>
    <property type="match status" value="1"/>
</dbReference>
<sequence>MNPLQIPFDLQSAAKTGGRNGKDHSHPRQPSDEFSMLEPQGDAEFWPLSGKPFFYVVISRAHLAKRFQLLIPHKLSEKLPAARVPTTIICHGKTWDLDYMGDQVTKRFQNQSWGGFATDNKLGTGDACVFELMEGGSSSSRIKFRVQILRNKFPAELMENAEGYNMNNPINID</sequence>
<dbReference type="InterPro" id="IPR044837">
    <property type="entry name" value="REM16-like"/>
</dbReference>
<keyword evidence="2" id="KW-0805">Transcription regulation</keyword>
<dbReference type="Pfam" id="PF02362">
    <property type="entry name" value="B3"/>
    <property type="match status" value="1"/>
</dbReference>
<dbReference type="EMBL" id="LEKV01005006">
    <property type="protein sequence ID" value="KVH91425.1"/>
    <property type="molecule type" value="Genomic_DNA"/>
</dbReference>
<comment type="caution">
    <text evidence="8">The sequence shown here is derived from an EMBL/GenBank/DDBJ whole genome shotgun (WGS) entry which is preliminary data.</text>
</comment>
<dbReference type="InterPro" id="IPR015300">
    <property type="entry name" value="DNA-bd_pseudobarrel_sf"/>
</dbReference>
<dbReference type="GO" id="GO:0005634">
    <property type="term" value="C:nucleus"/>
    <property type="evidence" value="ECO:0007669"/>
    <property type="project" value="UniProtKB-SubCell"/>
</dbReference>
<dbReference type="GO" id="GO:0003677">
    <property type="term" value="F:DNA binding"/>
    <property type="evidence" value="ECO:0007669"/>
    <property type="project" value="UniProtKB-KW"/>
</dbReference>
<evidence type="ECO:0000256" key="2">
    <source>
        <dbReference type="ARBA" id="ARBA00023015"/>
    </source>
</evidence>
<dbReference type="Proteomes" id="UP000243975">
    <property type="component" value="Unassembled WGS sequence"/>
</dbReference>
<keyword evidence="9" id="KW-1185">Reference proteome</keyword>
<dbReference type="SUPFAM" id="SSF101936">
    <property type="entry name" value="DNA-binding pseudobarrel domain"/>
    <property type="match status" value="1"/>
</dbReference>
<keyword evidence="5" id="KW-0539">Nucleus</keyword>
<proteinExistence type="predicted"/>
<dbReference type="Gramene" id="KVH91425">
    <property type="protein sequence ID" value="KVH91425"/>
    <property type="gene ID" value="Ccrd_006551"/>
</dbReference>
<evidence type="ECO:0000313" key="8">
    <source>
        <dbReference type="EMBL" id="KVH91425.1"/>
    </source>
</evidence>
<evidence type="ECO:0000256" key="4">
    <source>
        <dbReference type="ARBA" id="ARBA00023163"/>
    </source>
</evidence>
<dbReference type="OMA" id="WETTYLG"/>
<dbReference type="AlphaFoldDB" id="A0A103XIK2"/>
<evidence type="ECO:0000256" key="1">
    <source>
        <dbReference type="ARBA" id="ARBA00004123"/>
    </source>
</evidence>
<dbReference type="STRING" id="59895.A0A103XIK2"/>
<name>A0A103XIK2_CYNCS</name>
<dbReference type="PROSITE" id="PS50863">
    <property type="entry name" value="B3"/>
    <property type="match status" value="1"/>
</dbReference>
<reference evidence="8 9" key="1">
    <citation type="journal article" date="2016" name="Sci. Rep.">
        <title>The genome sequence of the outbreeding globe artichoke constructed de novo incorporating a phase-aware low-pass sequencing strategy of F1 progeny.</title>
        <authorList>
            <person name="Scaglione D."/>
            <person name="Reyes-Chin-Wo S."/>
            <person name="Acquadro A."/>
            <person name="Froenicke L."/>
            <person name="Portis E."/>
            <person name="Beitel C."/>
            <person name="Tirone M."/>
            <person name="Mauro R."/>
            <person name="Lo Monaco A."/>
            <person name="Mauromicale G."/>
            <person name="Faccioli P."/>
            <person name="Cattivelli L."/>
            <person name="Rieseberg L."/>
            <person name="Michelmore R."/>
            <person name="Lanteri S."/>
        </authorList>
    </citation>
    <scope>NUCLEOTIDE SEQUENCE [LARGE SCALE GENOMIC DNA]</scope>
    <source>
        <strain evidence="8">2C</strain>
    </source>
</reference>
<dbReference type="Gene3D" id="2.40.330.10">
    <property type="entry name" value="DNA-binding pseudobarrel domain"/>
    <property type="match status" value="1"/>
</dbReference>
<keyword evidence="4" id="KW-0804">Transcription</keyword>
<dbReference type="InterPro" id="IPR003340">
    <property type="entry name" value="B3_DNA-bd"/>
</dbReference>
<organism evidence="8 9">
    <name type="scientific">Cynara cardunculus var. scolymus</name>
    <name type="common">Globe artichoke</name>
    <name type="synonym">Cynara scolymus</name>
    <dbReference type="NCBI Taxonomy" id="59895"/>
    <lineage>
        <taxon>Eukaryota</taxon>
        <taxon>Viridiplantae</taxon>
        <taxon>Streptophyta</taxon>
        <taxon>Embryophyta</taxon>
        <taxon>Tracheophyta</taxon>
        <taxon>Spermatophyta</taxon>
        <taxon>Magnoliopsida</taxon>
        <taxon>eudicotyledons</taxon>
        <taxon>Gunneridae</taxon>
        <taxon>Pentapetalae</taxon>
        <taxon>asterids</taxon>
        <taxon>campanulids</taxon>
        <taxon>Asterales</taxon>
        <taxon>Asteraceae</taxon>
        <taxon>Carduoideae</taxon>
        <taxon>Cardueae</taxon>
        <taxon>Carduinae</taxon>
        <taxon>Cynara</taxon>
    </lineage>
</organism>
<protein>
    <submittedName>
        <fullName evidence="8">B3 DNA binding domain-containing protein</fullName>
    </submittedName>
</protein>
<keyword evidence="3" id="KW-0238">DNA-binding</keyword>